<dbReference type="Gene3D" id="2.40.30.200">
    <property type="match status" value="1"/>
</dbReference>
<feature type="domain" description="Siphovirus-type tail component RIFT-related" evidence="1">
    <location>
        <begin position="17"/>
        <end position="128"/>
    </location>
</feature>
<accession>A0AB37GI49</accession>
<keyword evidence="2" id="KW-0614">Plasmid</keyword>
<dbReference type="RefSeq" id="WP_119954023.1">
    <property type="nucleotide sequence ID" value="NZ_CP027791.1"/>
</dbReference>
<name>A0AB37GI49_BACLI</name>
<protein>
    <submittedName>
        <fullName evidence="2">Phage tail family protein</fullName>
    </submittedName>
</protein>
<dbReference type="InterPro" id="IPR008841">
    <property type="entry name" value="Siphovirus-type_tail_N"/>
</dbReference>
<dbReference type="Pfam" id="PF05709">
    <property type="entry name" value="Sipho_tail"/>
    <property type="match status" value="1"/>
</dbReference>
<sequence length="273" mass="31654">MIDDRLWLLKADGSTTEVSELTGLDLLEVNYGSPQPVTTYTNFQGSDGNLDMGTTFGTRTITARFLVKARDYQDYYLLQDEIWRLFYERNAYYIVHSKMPGKRWLVHPKPADPSKINFKEATIDIDFEAFKGYAESVASTLSPFTFSEGKWQTGQGLLFDDFQYRFNENNFRVYNFGDFDIDPRESNLVINISAEGNNLRIANYTTGDNFRFYGQLTKENMLRLDGVYPMLDDMHCGKRTNNGLITLRKGWNDIRIFNVSKVDISFDFHALYH</sequence>
<gene>
    <name evidence="2" type="ORF">I6G80_00215</name>
</gene>
<proteinExistence type="predicted"/>
<evidence type="ECO:0000259" key="1">
    <source>
        <dbReference type="Pfam" id="PF05709"/>
    </source>
</evidence>
<dbReference type="AlphaFoldDB" id="A0AB37GI49"/>
<reference evidence="2 3" key="1">
    <citation type="submission" date="2020-12" db="EMBL/GenBank/DDBJ databases">
        <title>FDA dAtabase for Regulatory Grade micrObial Sequences (FDA-ARGOS): Supporting development and validation of Infectious Disease Dx tests.</title>
        <authorList>
            <person name="Nelson B."/>
            <person name="Plummer A."/>
            <person name="Tallon L."/>
            <person name="Sadzewicz L."/>
            <person name="Zhao X."/>
            <person name="Boylan J."/>
            <person name="Ott S."/>
            <person name="Bowen H."/>
            <person name="Vavikolanu K."/>
            <person name="Mehta A."/>
            <person name="Aluvathingal J."/>
            <person name="Nadendla S."/>
            <person name="Myers T."/>
            <person name="Yan Y."/>
            <person name="Sichtig H."/>
        </authorList>
    </citation>
    <scope>NUCLEOTIDE SEQUENCE [LARGE SCALE GENOMIC DNA]</scope>
    <source>
        <strain evidence="2 3">FDAARGOS_923</strain>
        <plasmid evidence="2 3">unnamed2</plasmid>
    </source>
</reference>
<dbReference type="Proteomes" id="UP000595038">
    <property type="component" value="Plasmid unnamed2"/>
</dbReference>
<organism evidence="2 3">
    <name type="scientific">Bacillus licheniformis</name>
    <dbReference type="NCBI Taxonomy" id="1402"/>
    <lineage>
        <taxon>Bacteria</taxon>
        <taxon>Bacillati</taxon>
        <taxon>Bacillota</taxon>
        <taxon>Bacilli</taxon>
        <taxon>Bacillales</taxon>
        <taxon>Bacillaceae</taxon>
        <taxon>Bacillus</taxon>
    </lineage>
</organism>
<evidence type="ECO:0000313" key="2">
    <source>
        <dbReference type="EMBL" id="QPR70569.1"/>
    </source>
</evidence>
<dbReference type="EMBL" id="CP065645">
    <property type="protein sequence ID" value="QPR70569.1"/>
    <property type="molecule type" value="Genomic_DNA"/>
</dbReference>
<geneLocation type="plasmid" evidence="2 3">
    <name>unnamed2</name>
</geneLocation>
<evidence type="ECO:0000313" key="3">
    <source>
        <dbReference type="Proteomes" id="UP000595038"/>
    </source>
</evidence>